<protein>
    <submittedName>
        <fullName evidence="1">Uncharacterized protein</fullName>
    </submittedName>
</protein>
<dbReference type="RefSeq" id="WP_202230964.1">
    <property type="nucleotide sequence ID" value="NZ_JBCLSQ010000037.1"/>
</dbReference>
<proteinExistence type="predicted"/>
<reference evidence="1 2" key="1">
    <citation type="submission" date="2024-03" db="EMBL/GenBank/DDBJ databases">
        <title>Mouse gut bacterial collection (mGBC) of GemPharmatech.</title>
        <authorList>
            <person name="He Y."/>
            <person name="Dong L."/>
            <person name="Wu D."/>
            <person name="Gao X."/>
            <person name="Lin Z."/>
        </authorList>
    </citation>
    <scope>NUCLEOTIDE SEQUENCE [LARGE SCALE GENOMIC DNA]</scope>
    <source>
        <strain evidence="1 2">20-218</strain>
    </source>
</reference>
<keyword evidence="2" id="KW-1185">Reference proteome</keyword>
<comment type="caution">
    <text evidence="1">The sequence shown here is derived from an EMBL/GenBank/DDBJ whole genome shotgun (WGS) entry which is preliminary data.</text>
</comment>
<evidence type="ECO:0000313" key="1">
    <source>
        <dbReference type="EMBL" id="MEY8538912.1"/>
    </source>
</evidence>
<dbReference type="EMBL" id="JBCLSQ010000037">
    <property type="protein sequence ID" value="MEY8538912.1"/>
    <property type="molecule type" value="Genomic_DNA"/>
</dbReference>
<evidence type="ECO:0000313" key="2">
    <source>
        <dbReference type="Proteomes" id="UP001565242"/>
    </source>
</evidence>
<gene>
    <name evidence="1" type="ORF">AALM99_10810</name>
</gene>
<name>A0ABV4DB32_9LACT</name>
<sequence>MGVKKIGQESRKSIEFSAIVFYKNAILLFFHDCHFLEDEDTDATQNKAHLNHCKQTHKRMKICEFALLQNKDKEAGSKKKQRIINMCLDIFIYKGN</sequence>
<dbReference type="Proteomes" id="UP001565242">
    <property type="component" value="Unassembled WGS sequence"/>
</dbReference>
<organism evidence="1 2">
    <name type="scientific">Lactococcus muris</name>
    <dbReference type="NCBI Taxonomy" id="2941330"/>
    <lineage>
        <taxon>Bacteria</taxon>
        <taxon>Bacillati</taxon>
        <taxon>Bacillota</taxon>
        <taxon>Bacilli</taxon>
        <taxon>Lactobacillales</taxon>
        <taxon>Streptococcaceae</taxon>
        <taxon>Lactococcus</taxon>
    </lineage>
</organism>
<accession>A0ABV4DB32</accession>